<dbReference type="Pfam" id="PF19570">
    <property type="entry name" value="DUF6088"/>
    <property type="match status" value="1"/>
</dbReference>
<gene>
    <name evidence="1" type="ORF">BLCOC_07090</name>
</gene>
<dbReference type="InterPro" id="IPR045738">
    <property type="entry name" value="DUF6088"/>
</dbReference>
<accession>A0ABZ0U574</accession>
<protein>
    <recommendedName>
        <fullName evidence="3">Transcriptional regulator of viral defense system</fullName>
    </recommendedName>
</protein>
<dbReference type="Proteomes" id="UP001325248">
    <property type="component" value="Chromosome"/>
</dbReference>
<evidence type="ECO:0000313" key="1">
    <source>
        <dbReference type="EMBL" id="WPX72373.1"/>
    </source>
</evidence>
<dbReference type="EMBL" id="CP136422">
    <property type="protein sequence ID" value="WPX72373.1"/>
    <property type="molecule type" value="Genomic_DNA"/>
</dbReference>
<keyword evidence="2" id="KW-1185">Reference proteome</keyword>
<proteinExistence type="predicted"/>
<evidence type="ECO:0000313" key="2">
    <source>
        <dbReference type="Proteomes" id="UP001325248"/>
    </source>
</evidence>
<sequence length="207" mass="23714">MLENYLKETYGYNEPIFVNELKFDKMTDNALRQYITRLVKNGQLVRYDTGIYYFPKKSRILKKSYLDPQKVISRKYIQNSLDTFGYFTGAIFANQLGLTTQMPATIEIVTNKESTNGRTVTIGNLTVRIKRPAITVTPQNAAVLQFLDAVNQAEKYSELSQKETIQILINYVRGSGFTQEDLSSVVPAMTGYTAKKLIEWRIIYAFT</sequence>
<name>A0ABZ0U574_9FIRM</name>
<organism evidence="1 2">
    <name type="scientific">Blautia producta</name>
    <dbReference type="NCBI Taxonomy" id="33035"/>
    <lineage>
        <taxon>Bacteria</taxon>
        <taxon>Bacillati</taxon>
        <taxon>Bacillota</taxon>
        <taxon>Clostridia</taxon>
        <taxon>Lachnospirales</taxon>
        <taxon>Lachnospiraceae</taxon>
        <taxon>Blautia</taxon>
    </lineage>
</organism>
<evidence type="ECO:0008006" key="3">
    <source>
        <dbReference type="Google" id="ProtNLM"/>
    </source>
</evidence>
<reference evidence="1" key="1">
    <citation type="submission" date="2023-10" db="EMBL/GenBank/DDBJ databases">
        <title>Genome sequence of Blautia coccoides DSM 935.</title>
        <authorList>
            <person name="Boeer T."/>
            <person name="Bengelsdorf F.R."/>
            <person name="Daniel R."/>
            <person name="Poehlein A."/>
        </authorList>
    </citation>
    <scope>NUCLEOTIDE SEQUENCE [LARGE SCALE GENOMIC DNA]</scope>
    <source>
        <strain evidence="1">DSM 935</strain>
    </source>
</reference>